<name>A0ABY6DE33_9RHOB</name>
<evidence type="ECO:0000313" key="2">
    <source>
        <dbReference type="Proteomes" id="UP001064087"/>
    </source>
</evidence>
<accession>A0ABY6DE33</accession>
<gene>
    <name evidence="1" type="ORF">N7U68_13245</name>
</gene>
<sequence length="64" mass="7132">MPKPKKPEVTHAQRVVDMLQQTDSALSNLGVADNVLRCTSFAAREVVKELIRRNLICQKDPTNG</sequence>
<dbReference type="EMBL" id="CP106738">
    <property type="protein sequence ID" value="UXX82070.1"/>
    <property type="molecule type" value="Genomic_DNA"/>
</dbReference>
<evidence type="ECO:0000313" key="1">
    <source>
        <dbReference type="EMBL" id="UXX82070.1"/>
    </source>
</evidence>
<organism evidence="1 2">
    <name type="scientific">Roseovarius pelagicus</name>
    <dbReference type="NCBI Taxonomy" id="2980108"/>
    <lineage>
        <taxon>Bacteria</taxon>
        <taxon>Pseudomonadati</taxon>
        <taxon>Pseudomonadota</taxon>
        <taxon>Alphaproteobacteria</taxon>
        <taxon>Rhodobacterales</taxon>
        <taxon>Roseobacteraceae</taxon>
        <taxon>Roseovarius</taxon>
    </lineage>
</organism>
<dbReference type="Proteomes" id="UP001064087">
    <property type="component" value="Chromosome"/>
</dbReference>
<dbReference type="RefSeq" id="WP_263047099.1">
    <property type="nucleotide sequence ID" value="NZ_CP106738.1"/>
</dbReference>
<proteinExistence type="predicted"/>
<keyword evidence="2" id="KW-1185">Reference proteome</keyword>
<protein>
    <submittedName>
        <fullName evidence="1">Uncharacterized protein</fullName>
    </submittedName>
</protein>
<reference evidence="1" key="1">
    <citation type="submission" date="2022-10" db="EMBL/GenBank/DDBJ databases">
        <title>Roseovarius pelagicus sp. nov., isolated from Arctic seawater.</title>
        <authorList>
            <person name="Hong Y.W."/>
            <person name="Hwang C.Y."/>
        </authorList>
    </citation>
    <scope>NUCLEOTIDE SEQUENCE</scope>
    <source>
        <strain evidence="1">HL-MP18</strain>
    </source>
</reference>